<sequence>MMRKASTLILAAAATAAVSAVSVPGTAFADGVIGTPQPCVKLSDVTGPDFDVKQCGVSDVDQFRAGLENNGNAYCGPSSLYNVLHYWGHVKKAPVGWLTTKVGNLDPKNQADYNVVTNSIWRIGVDSKYDGGTKLSNLQTAWNIATKPARDAGWSTGVGNVSTATSPDFAGELAKRLNQGPLQIAYGRYKEGPETGSLQRSGGHIVTVVAAKGSFNGNTVQLKLSDPGRAGDHGKGDYLATQSDYELLDVTLTKKSIKEYVPVTDNEETAEDESLQPGTYRTVVRWELTGPRYVASTRQMIENFNWFVMAPPVG</sequence>
<proteinExistence type="predicted"/>
<protein>
    <recommendedName>
        <fullName evidence="4">Peptidase C39-like domain-containing protein</fullName>
    </recommendedName>
</protein>
<comment type="caution">
    <text evidence="2">The sequence shown here is derived from an EMBL/GenBank/DDBJ whole genome shotgun (WGS) entry which is preliminary data.</text>
</comment>
<dbReference type="RefSeq" id="WP_377862519.1">
    <property type="nucleotide sequence ID" value="NZ_JBHLZU010000037.1"/>
</dbReference>
<keyword evidence="3" id="KW-1185">Reference proteome</keyword>
<organism evidence="2 3">
    <name type="scientific">Allokutzneria oryzae</name>
    <dbReference type="NCBI Taxonomy" id="1378989"/>
    <lineage>
        <taxon>Bacteria</taxon>
        <taxon>Bacillati</taxon>
        <taxon>Actinomycetota</taxon>
        <taxon>Actinomycetes</taxon>
        <taxon>Pseudonocardiales</taxon>
        <taxon>Pseudonocardiaceae</taxon>
        <taxon>Allokutzneria</taxon>
    </lineage>
</organism>
<reference evidence="2 3" key="1">
    <citation type="submission" date="2024-09" db="EMBL/GenBank/DDBJ databases">
        <authorList>
            <person name="Sun Q."/>
            <person name="Mori K."/>
        </authorList>
    </citation>
    <scope>NUCLEOTIDE SEQUENCE [LARGE SCALE GENOMIC DNA]</scope>
    <source>
        <strain evidence="2 3">TBRC 7907</strain>
    </source>
</reference>
<accession>A0ABV6A8W2</accession>
<evidence type="ECO:0000256" key="1">
    <source>
        <dbReference type="SAM" id="SignalP"/>
    </source>
</evidence>
<evidence type="ECO:0008006" key="4">
    <source>
        <dbReference type="Google" id="ProtNLM"/>
    </source>
</evidence>
<name>A0ABV6A8W2_9PSEU</name>
<dbReference type="EMBL" id="JBHLZU010000037">
    <property type="protein sequence ID" value="MFB9909606.1"/>
    <property type="molecule type" value="Genomic_DNA"/>
</dbReference>
<feature type="chain" id="PRO_5046790678" description="Peptidase C39-like domain-containing protein" evidence="1">
    <location>
        <begin position="30"/>
        <end position="314"/>
    </location>
</feature>
<gene>
    <name evidence="2" type="ORF">ACFFQA_37210</name>
</gene>
<dbReference type="Proteomes" id="UP001589693">
    <property type="component" value="Unassembled WGS sequence"/>
</dbReference>
<evidence type="ECO:0000313" key="2">
    <source>
        <dbReference type="EMBL" id="MFB9909606.1"/>
    </source>
</evidence>
<keyword evidence="1" id="KW-0732">Signal</keyword>
<feature type="signal peptide" evidence="1">
    <location>
        <begin position="1"/>
        <end position="29"/>
    </location>
</feature>
<evidence type="ECO:0000313" key="3">
    <source>
        <dbReference type="Proteomes" id="UP001589693"/>
    </source>
</evidence>